<feature type="domain" description="DNA polymerase III beta sliding clamp C-terminal" evidence="13">
    <location>
        <begin position="249"/>
        <end position="359"/>
    </location>
</feature>
<dbReference type="InterPro" id="IPR001001">
    <property type="entry name" value="DNA_polIII_beta"/>
</dbReference>
<evidence type="ECO:0000313" key="14">
    <source>
        <dbReference type="EMBL" id="MBO8438657.1"/>
    </source>
</evidence>
<dbReference type="InterPro" id="IPR022635">
    <property type="entry name" value="DNA_polIII_beta_C"/>
</dbReference>
<comment type="function">
    <text evidence="10">Confers DNA tethering and processivity to DNA polymerases and other proteins. Acts as a clamp, forming a ring around DNA (a reaction catalyzed by the clamp-loading complex) which diffuses in an ATP-independent manner freely and bidirectionally along dsDNA. Initially characterized for its ability to contact the catalytic subunit of DNA polymerase III (Pol III), a complex, multichain enzyme responsible for most of the replicative synthesis in bacteria; Pol III exhibits 3'-5' exonuclease proofreading activity. The beta chain is required for initiation of replication as well as for processivity of DNA replication.</text>
</comment>
<dbReference type="PANTHER" id="PTHR30478">
    <property type="entry name" value="DNA POLYMERASE III SUBUNIT BETA"/>
    <property type="match status" value="1"/>
</dbReference>
<evidence type="ECO:0000256" key="4">
    <source>
        <dbReference type="ARBA" id="ARBA00022490"/>
    </source>
</evidence>
<comment type="similarity">
    <text evidence="2 10">Belongs to the beta sliding clamp family.</text>
</comment>
<dbReference type="NCBIfam" id="TIGR00663">
    <property type="entry name" value="dnan"/>
    <property type="match status" value="1"/>
</dbReference>
<dbReference type="GO" id="GO:0006271">
    <property type="term" value="P:DNA strand elongation involved in DNA replication"/>
    <property type="evidence" value="ECO:0007669"/>
    <property type="project" value="TreeGrafter"/>
</dbReference>
<dbReference type="SUPFAM" id="SSF55979">
    <property type="entry name" value="DNA clamp"/>
    <property type="match status" value="3"/>
</dbReference>
<evidence type="ECO:0000256" key="2">
    <source>
        <dbReference type="ARBA" id="ARBA00010752"/>
    </source>
</evidence>
<dbReference type="Pfam" id="PF02767">
    <property type="entry name" value="DNA_pol3_beta_2"/>
    <property type="match status" value="1"/>
</dbReference>
<dbReference type="InterPro" id="IPR022634">
    <property type="entry name" value="DNA_polIII_beta_N"/>
</dbReference>
<evidence type="ECO:0000313" key="15">
    <source>
        <dbReference type="Proteomes" id="UP000823636"/>
    </source>
</evidence>
<evidence type="ECO:0000259" key="12">
    <source>
        <dbReference type="Pfam" id="PF02767"/>
    </source>
</evidence>
<name>A0A9D9E4M7_9BACT</name>
<feature type="domain" description="DNA polymerase III beta sliding clamp central" evidence="12">
    <location>
        <begin position="132"/>
        <end position="245"/>
    </location>
</feature>
<evidence type="ECO:0000256" key="3">
    <source>
        <dbReference type="ARBA" id="ARBA00021035"/>
    </source>
</evidence>
<dbReference type="GO" id="GO:0005737">
    <property type="term" value="C:cytoplasm"/>
    <property type="evidence" value="ECO:0007669"/>
    <property type="project" value="UniProtKB-SubCell"/>
</dbReference>
<keyword evidence="6 10" id="KW-0548">Nucleotidyltransferase</keyword>
<dbReference type="InterPro" id="IPR046938">
    <property type="entry name" value="DNA_clamp_sf"/>
</dbReference>
<dbReference type="Gene3D" id="3.70.10.10">
    <property type="match status" value="1"/>
</dbReference>
<protein>
    <recommendedName>
        <fullName evidence="3 10">Beta sliding clamp</fullName>
    </recommendedName>
</protein>
<keyword evidence="4 10" id="KW-0963">Cytoplasm</keyword>
<comment type="caution">
    <text evidence="14">The sequence shown here is derived from an EMBL/GenBank/DDBJ whole genome shotgun (WGS) entry which is preliminary data.</text>
</comment>
<keyword evidence="7 10" id="KW-0235">DNA replication</keyword>
<comment type="subcellular location">
    <subcellularLocation>
        <location evidence="1 10">Cytoplasm</location>
    </subcellularLocation>
</comment>
<organism evidence="14 15">
    <name type="scientific">Candidatus Caccoplasma merdipullorum</name>
    <dbReference type="NCBI Taxonomy" id="2840718"/>
    <lineage>
        <taxon>Bacteria</taxon>
        <taxon>Pseudomonadati</taxon>
        <taxon>Bacteroidota</taxon>
        <taxon>Bacteroidia</taxon>
        <taxon>Bacteroidales</taxon>
        <taxon>Bacteroidaceae</taxon>
        <taxon>Bacteroidaceae incertae sedis</taxon>
        <taxon>Candidatus Caccoplasma</taxon>
    </lineage>
</organism>
<dbReference type="Gene3D" id="3.10.150.10">
    <property type="entry name" value="DNA Polymerase III, subunit A, domain 2"/>
    <property type="match status" value="1"/>
</dbReference>
<evidence type="ECO:0000256" key="7">
    <source>
        <dbReference type="ARBA" id="ARBA00022705"/>
    </source>
</evidence>
<accession>A0A9D9E4M7</accession>
<dbReference type="GO" id="GO:0003677">
    <property type="term" value="F:DNA binding"/>
    <property type="evidence" value="ECO:0007669"/>
    <property type="project" value="UniProtKB-UniRule"/>
</dbReference>
<dbReference type="GO" id="GO:0003887">
    <property type="term" value="F:DNA-directed DNA polymerase activity"/>
    <property type="evidence" value="ECO:0007669"/>
    <property type="project" value="UniProtKB-UniRule"/>
</dbReference>
<dbReference type="GO" id="GO:0008408">
    <property type="term" value="F:3'-5' exonuclease activity"/>
    <property type="evidence" value="ECO:0007669"/>
    <property type="project" value="InterPro"/>
</dbReference>
<dbReference type="Pfam" id="PF02768">
    <property type="entry name" value="DNA_pol3_beta_3"/>
    <property type="match status" value="1"/>
</dbReference>
<keyword evidence="8 10" id="KW-0239">DNA-directed DNA polymerase</keyword>
<evidence type="ECO:0000259" key="11">
    <source>
        <dbReference type="Pfam" id="PF00712"/>
    </source>
</evidence>
<sequence>MKFIVSSSTLLFHLQAVGRVINSKNTISILDNFLFTLSDGEMTVTASDQETTMTTTFEVQESEGKGVFAVSAKMLLDSLKELPDQPLTFEINDANLEIFLYFQNGQFGFVGINGNDYPQRAPMSDTAKTISISSSALLNGINRTSFALGDSDLRPIMNGIYFDIKPDHIVFVASDSQKLACFKNMSVQTGLQTSFILPRKPATLLKNILSKEDGDVTITFDDKNACFRLSDFVLNCRLIEGTYPKYAAVIPQNNPSQLIIDRSVFITALRRVSVFSDQRSSLVKLQLSPDKLVVSARNISFSTSAQESVACSYTGDTMNIGFSANFLIEILNNIASQDISLQLSDPSRAGVITPVVNEPDEDLLILLMPIMLTDF</sequence>
<proteinExistence type="inferred from homology"/>
<comment type="subunit">
    <text evidence="10">Forms a ring-shaped head-to-tail homodimer around DNA.</text>
</comment>
<reference evidence="14" key="2">
    <citation type="journal article" date="2021" name="PeerJ">
        <title>Extensive microbial diversity within the chicken gut microbiome revealed by metagenomics and culture.</title>
        <authorList>
            <person name="Gilroy R."/>
            <person name="Ravi A."/>
            <person name="Getino M."/>
            <person name="Pursley I."/>
            <person name="Horton D.L."/>
            <person name="Alikhan N.F."/>
            <person name="Baker D."/>
            <person name="Gharbi K."/>
            <person name="Hall N."/>
            <person name="Watson M."/>
            <person name="Adriaenssens E.M."/>
            <person name="Foster-Nyarko E."/>
            <person name="Jarju S."/>
            <person name="Secka A."/>
            <person name="Antonio M."/>
            <person name="Oren A."/>
            <person name="Chaudhuri R.R."/>
            <person name="La Ragione R."/>
            <person name="Hildebrand F."/>
            <person name="Pallen M.J."/>
        </authorList>
    </citation>
    <scope>NUCLEOTIDE SEQUENCE</scope>
    <source>
        <strain evidence="14">G3-4614</strain>
    </source>
</reference>
<dbReference type="Proteomes" id="UP000823636">
    <property type="component" value="Unassembled WGS sequence"/>
</dbReference>
<keyword evidence="5 10" id="KW-0808">Transferase</keyword>
<evidence type="ECO:0000256" key="5">
    <source>
        <dbReference type="ARBA" id="ARBA00022679"/>
    </source>
</evidence>
<gene>
    <name evidence="14" type="primary">dnaN</name>
    <name evidence="14" type="ORF">IAC54_07160</name>
</gene>
<evidence type="ECO:0000259" key="13">
    <source>
        <dbReference type="Pfam" id="PF02768"/>
    </source>
</evidence>
<evidence type="ECO:0000256" key="10">
    <source>
        <dbReference type="PIRNR" id="PIRNR000804"/>
    </source>
</evidence>
<keyword evidence="9" id="KW-0238">DNA-binding</keyword>
<evidence type="ECO:0000256" key="9">
    <source>
        <dbReference type="ARBA" id="ARBA00023125"/>
    </source>
</evidence>
<dbReference type="GO" id="GO:0009360">
    <property type="term" value="C:DNA polymerase III complex"/>
    <property type="evidence" value="ECO:0007669"/>
    <property type="project" value="InterPro"/>
</dbReference>
<dbReference type="EMBL" id="JADIMW010000076">
    <property type="protein sequence ID" value="MBO8438657.1"/>
    <property type="molecule type" value="Genomic_DNA"/>
</dbReference>
<dbReference type="PIRSF" id="PIRSF000804">
    <property type="entry name" value="DNA_pol_III_b"/>
    <property type="match status" value="1"/>
</dbReference>
<evidence type="ECO:0000256" key="6">
    <source>
        <dbReference type="ARBA" id="ARBA00022695"/>
    </source>
</evidence>
<dbReference type="Pfam" id="PF00712">
    <property type="entry name" value="DNA_pol3_beta"/>
    <property type="match status" value="1"/>
</dbReference>
<evidence type="ECO:0000256" key="1">
    <source>
        <dbReference type="ARBA" id="ARBA00004496"/>
    </source>
</evidence>
<dbReference type="InterPro" id="IPR022637">
    <property type="entry name" value="DNA_polIII_beta_cen"/>
</dbReference>
<dbReference type="PANTHER" id="PTHR30478:SF0">
    <property type="entry name" value="BETA SLIDING CLAMP"/>
    <property type="match status" value="1"/>
</dbReference>
<dbReference type="CDD" id="cd00140">
    <property type="entry name" value="beta_clamp"/>
    <property type="match status" value="1"/>
</dbReference>
<feature type="domain" description="DNA polymerase III beta sliding clamp N-terminal" evidence="11">
    <location>
        <begin position="1"/>
        <end position="119"/>
    </location>
</feature>
<evidence type="ECO:0000256" key="8">
    <source>
        <dbReference type="ARBA" id="ARBA00022932"/>
    </source>
</evidence>
<dbReference type="SMART" id="SM00480">
    <property type="entry name" value="POL3Bc"/>
    <property type="match status" value="1"/>
</dbReference>
<reference evidence="14" key="1">
    <citation type="submission" date="2020-10" db="EMBL/GenBank/DDBJ databases">
        <authorList>
            <person name="Gilroy R."/>
        </authorList>
    </citation>
    <scope>NUCLEOTIDE SEQUENCE</scope>
    <source>
        <strain evidence="14">G3-4614</strain>
    </source>
</reference>
<dbReference type="AlphaFoldDB" id="A0A9D9E4M7"/>